<dbReference type="Proteomes" id="UP000887116">
    <property type="component" value="Unassembled WGS sequence"/>
</dbReference>
<keyword evidence="3" id="KW-1185">Reference proteome</keyword>
<feature type="region of interest" description="Disordered" evidence="1">
    <location>
        <begin position="54"/>
        <end position="84"/>
    </location>
</feature>
<sequence length="169" mass="18208">METLEIDRSHNPDDPLYEKIQKEHEEISALLENVVSDFGSIPRCTTLGCPLHTSPANTLTHTPKASPPGTSRSHTKRHNHGFITPPASKAARKVLLKTPDGSTQRAGNSRQTEAITAQQINPIPIQNYPLNAATNISIQQTLQIAMFALAQLSQAFSGASGIAGNLNQP</sequence>
<proteinExistence type="predicted"/>
<name>A0A8X6LT86_TRICU</name>
<dbReference type="AlphaFoldDB" id="A0A8X6LT86"/>
<evidence type="ECO:0000313" key="3">
    <source>
        <dbReference type="Proteomes" id="UP000887116"/>
    </source>
</evidence>
<accession>A0A8X6LT86</accession>
<gene>
    <name evidence="2" type="ORF">TNCT_105481</name>
</gene>
<dbReference type="EMBL" id="BMAO01028113">
    <property type="protein sequence ID" value="GFR22106.1"/>
    <property type="molecule type" value="Genomic_DNA"/>
</dbReference>
<evidence type="ECO:0000313" key="2">
    <source>
        <dbReference type="EMBL" id="GFR22106.1"/>
    </source>
</evidence>
<organism evidence="2 3">
    <name type="scientific">Trichonephila clavata</name>
    <name type="common">Joro spider</name>
    <name type="synonym">Nephila clavata</name>
    <dbReference type="NCBI Taxonomy" id="2740835"/>
    <lineage>
        <taxon>Eukaryota</taxon>
        <taxon>Metazoa</taxon>
        <taxon>Ecdysozoa</taxon>
        <taxon>Arthropoda</taxon>
        <taxon>Chelicerata</taxon>
        <taxon>Arachnida</taxon>
        <taxon>Araneae</taxon>
        <taxon>Araneomorphae</taxon>
        <taxon>Entelegynae</taxon>
        <taxon>Araneoidea</taxon>
        <taxon>Nephilidae</taxon>
        <taxon>Trichonephila</taxon>
    </lineage>
</organism>
<comment type="caution">
    <text evidence="2">The sequence shown here is derived from an EMBL/GenBank/DDBJ whole genome shotgun (WGS) entry which is preliminary data.</text>
</comment>
<feature type="compositionally biased region" description="Polar residues" evidence="1">
    <location>
        <begin position="54"/>
        <end position="72"/>
    </location>
</feature>
<evidence type="ECO:0000256" key="1">
    <source>
        <dbReference type="SAM" id="MobiDB-lite"/>
    </source>
</evidence>
<protein>
    <submittedName>
        <fullName evidence="2">Uncharacterized protein</fullName>
    </submittedName>
</protein>
<reference evidence="2" key="1">
    <citation type="submission" date="2020-07" db="EMBL/GenBank/DDBJ databases">
        <title>Multicomponent nature underlies the extraordinary mechanical properties of spider dragline silk.</title>
        <authorList>
            <person name="Kono N."/>
            <person name="Nakamura H."/>
            <person name="Mori M."/>
            <person name="Yoshida Y."/>
            <person name="Ohtoshi R."/>
            <person name="Malay A.D."/>
            <person name="Moran D.A.P."/>
            <person name="Tomita M."/>
            <person name="Numata K."/>
            <person name="Arakawa K."/>
        </authorList>
    </citation>
    <scope>NUCLEOTIDE SEQUENCE</scope>
</reference>